<accession>G7YFR2</accession>
<evidence type="ECO:0000256" key="2">
    <source>
        <dbReference type="SAM" id="MobiDB-lite"/>
    </source>
</evidence>
<dbReference type="Proteomes" id="UP000008909">
    <property type="component" value="Unassembled WGS sequence"/>
</dbReference>
<dbReference type="SUPFAM" id="SSF47113">
    <property type="entry name" value="Histone-fold"/>
    <property type="match status" value="1"/>
</dbReference>
<dbReference type="EMBL" id="DF143201">
    <property type="protein sequence ID" value="GAA51795.1"/>
    <property type="molecule type" value="Genomic_DNA"/>
</dbReference>
<evidence type="ECO:0000313" key="3">
    <source>
        <dbReference type="EMBL" id="GAA51795.1"/>
    </source>
</evidence>
<dbReference type="GO" id="GO:0006334">
    <property type="term" value="P:nucleosome assembly"/>
    <property type="evidence" value="ECO:0007669"/>
    <property type="project" value="InterPro"/>
</dbReference>
<dbReference type="PANTHER" id="PTHR23428">
    <property type="entry name" value="HISTONE H2B"/>
    <property type="match status" value="1"/>
</dbReference>
<dbReference type="Pfam" id="PF00956">
    <property type="entry name" value="NAP"/>
    <property type="match status" value="1"/>
</dbReference>
<dbReference type="GO" id="GO:0005634">
    <property type="term" value="C:nucleus"/>
    <property type="evidence" value="ECO:0007669"/>
    <property type="project" value="InterPro"/>
</dbReference>
<dbReference type="GO" id="GO:0000786">
    <property type="term" value="C:nucleosome"/>
    <property type="evidence" value="ECO:0007669"/>
    <property type="project" value="InterPro"/>
</dbReference>
<sequence>MAPKVVPGKAVKKASKVKVPKDKKKKRRNKESYAICFSKVLRQVHLNAGISLKAMTTISLFVSDIFERVAAEASSLVHVKDDDIQMLLESDFKLGQFLRDTIIPKAVLFFTGEEIADETVEVPQLQTGMLAHLQTCDHERESLIIMIHGSSIISGCSVSFNVFIEKAAFRFENARDMGELSLLFPD</sequence>
<dbReference type="AlphaFoldDB" id="G7YFR2"/>
<dbReference type="InterPro" id="IPR000558">
    <property type="entry name" value="Histone_H2B"/>
</dbReference>
<gene>
    <name evidence="3" type="ORF">CLF_106807</name>
</gene>
<proteinExistence type="inferred from homology"/>
<dbReference type="SMART" id="SM00427">
    <property type="entry name" value="H2B"/>
    <property type="match status" value="1"/>
</dbReference>
<dbReference type="Gene3D" id="1.10.20.10">
    <property type="entry name" value="Histone, subunit A"/>
    <property type="match status" value="1"/>
</dbReference>
<name>G7YFR2_CLOSI</name>
<dbReference type="PRINTS" id="PR00621">
    <property type="entry name" value="HISTONEH2B"/>
</dbReference>
<organism evidence="3 4">
    <name type="scientific">Clonorchis sinensis</name>
    <name type="common">Chinese liver fluke</name>
    <dbReference type="NCBI Taxonomy" id="79923"/>
    <lineage>
        <taxon>Eukaryota</taxon>
        <taxon>Metazoa</taxon>
        <taxon>Spiralia</taxon>
        <taxon>Lophotrochozoa</taxon>
        <taxon>Platyhelminthes</taxon>
        <taxon>Trematoda</taxon>
        <taxon>Digenea</taxon>
        <taxon>Opisthorchiida</taxon>
        <taxon>Opisthorchiata</taxon>
        <taxon>Opisthorchiidae</taxon>
        <taxon>Clonorchis</taxon>
    </lineage>
</organism>
<dbReference type="InterPro" id="IPR009072">
    <property type="entry name" value="Histone-fold"/>
</dbReference>
<protein>
    <submittedName>
        <fullName evidence="3">Histone H2B</fullName>
    </submittedName>
</protein>
<evidence type="ECO:0000313" key="4">
    <source>
        <dbReference type="Proteomes" id="UP000008909"/>
    </source>
</evidence>
<dbReference type="GO" id="GO:0003677">
    <property type="term" value="F:DNA binding"/>
    <property type="evidence" value="ECO:0007669"/>
    <property type="project" value="InterPro"/>
</dbReference>
<reference evidence="3" key="1">
    <citation type="journal article" date="2011" name="Genome Biol.">
        <title>The draft genome of the carcinogenic human liver fluke Clonorchis sinensis.</title>
        <authorList>
            <person name="Wang X."/>
            <person name="Chen W."/>
            <person name="Huang Y."/>
            <person name="Sun J."/>
            <person name="Men J."/>
            <person name="Liu H."/>
            <person name="Luo F."/>
            <person name="Guo L."/>
            <person name="Lv X."/>
            <person name="Deng C."/>
            <person name="Zhou C."/>
            <person name="Fan Y."/>
            <person name="Li X."/>
            <person name="Huang L."/>
            <person name="Hu Y."/>
            <person name="Liang C."/>
            <person name="Hu X."/>
            <person name="Xu J."/>
            <person name="Yu X."/>
        </authorList>
    </citation>
    <scope>NUCLEOTIDE SEQUENCE [LARGE SCALE GENOMIC DNA]</scope>
    <source>
        <strain evidence="3">Henan</strain>
    </source>
</reference>
<reference key="2">
    <citation type="submission" date="2011-10" db="EMBL/GenBank/DDBJ databases">
        <title>The genome and transcriptome sequence of Clonorchis sinensis provide insights into the carcinogenic liver fluke.</title>
        <authorList>
            <person name="Wang X."/>
            <person name="Huang Y."/>
            <person name="Chen W."/>
            <person name="Liu H."/>
            <person name="Guo L."/>
            <person name="Chen Y."/>
            <person name="Luo F."/>
            <person name="Zhou W."/>
            <person name="Sun J."/>
            <person name="Mao Q."/>
            <person name="Liang P."/>
            <person name="Zhou C."/>
            <person name="Tian Y."/>
            <person name="Men J."/>
            <person name="Lv X."/>
            <person name="Huang L."/>
            <person name="Zhou J."/>
            <person name="Hu Y."/>
            <person name="Li R."/>
            <person name="Zhang F."/>
            <person name="Lei H."/>
            <person name="Li X."/>
            <person name="Hu X."/>
            <person name="Liang C."/>
            <person name="Xu J."/>
            <person name="Wu Z."/>
            <person name="Yu X."/>
        </authorList>
    </citation>
    <scope>NUCLEOTIDE SEQUENCE</scope>
    <source>
        <strain>Henan</strain>
    </source>
</reference>
<comment type="similarity">
    <text evidence="1">Belongs to the histone H2B family.</text>
</comment>
<feature type="region of interest" description="Disordered" evidence="2">
    <location>
        <begin position="1"/>
        <end position="26"/>
    </location>
</feature>
<keyword evidence="4" id="KW-1185">Reference proteome</keyword>
<evidence type="ECO:0000256" key="1">
    <source>
        <dbReference type="ARBA" id="ARBA00006846"/>
    </source>
</evidence>
<dbReference type="InterPro" id="IPR002164">
    <property type="entry name" value="NAP_family"/>
</dbReference>
<dbReference type="GO" id="GO:0046982">
    <property type="term" value="F:protein heterodimerization activity"/>
    <property type="evidence" value="ECO:0007669"/>
    <property type="project" value="InterPro"/>
</dbReference>
<dbReference type="GO" id="GO:0030527">
    <property type="term" value="F:structural constituent of chromatin"/>
    <property type="evidence" value="ECO:0007669"/>
    <property type="project" value="InterPro"/>
</dbReference>
<feature type="compositionally biased region" description="Basic residues" evidence="2">
    <location>
        <begin position="10"/>
        <end position="26"/>
    </location>
</feature>